<proteinExistence type="predicted"/>
<organism evidence="3 4">
    <name type="scientific">Aquincola tertiaricarbonis</name>
    <dbReference type="NCBI Taxonomy" id="391953"/>
    <lineage>
        <taxon>Bacteria</taxon>
        <taxon>Pseudomonadati</taxon>
        <taxon>Pseudomonadota</taxon>
        <taxon>Betaproteobacteria</taxon>
        <taxon>Burkholderiales</taxon>
        <taxon>Sphaerotilaceae</taxon>
        <taxon>Aquincola</taxon>
    </lineage>
</organism>
<dbReference type="RefSeq" id="WP_250194440.1">
    <property type="nucleotide sequence ID" value="NZ_CP097635.1"/>
</dbReference>
<evidence type="ECO:0000259" key="1">
    <source>
        <dbReference type="Pfam" id="PF04773"/>
    </source>
</evidence>
<dbReference type="EMBL" id="CP097635">
    <property type="protein sequence ID" value="URI06176.1"/>
    <property type="molecule type" value="Genomic_DNA"/>
</dbReference>
<protein>
    <submittedName>
        <fullName evidence="3">DUF4880 domain-containing protein</fullName>
    </submittedName>
</protein>
<accession>A0ABY4S308</accession>
<gene>
    <name evidence="3" type="ORF">MW290_09570</name>
</gene>
<reference evidence="3" key="1">
    <citation type="submission" date="2022-05" db="EMBL/GenBank/DDBJ databases">
        <title>An RpoN-dependent PEP-CTERM gene is involved in floc formation of an Aquincola tertiaricarbonis strain.</title>
        <authorList>
            <person name="Qiu D."/>
            <person name="Xia M."/>
        </authorList>
    </citation>
    <scope>NUCLEOTIDE SEQUENCE</scope>
    <source>
        <strain evidence="3">RN12</strain>
    </source>
</reference>
<dbReference type="InterPro" id="IPR032623">
    <property type="entry name" value="FecR_N"/>
</dbReference>
<dbReference type="Pfam" id="PF16220">
    <property type="entry name" value="DUF4880"/>
    <property type="match status" value="1"/>
</dbReference>
<dbReference type="InterPro" id="IPR006860">
    <property type="entry name" value="FecR"/>
</dbReference>
<dbReference type="Pfam" id="PF04773">
    <property type="entry name" value="FecR"/>
    <property type="match status" value="1"/>
</dbReference>
<dbReference type="Proteomes" id="UP001056201">
    <property type="component" value="Chromosome 1"/>
</dbReference>
<name>A0ABY4S308_AQUTE</name>
<dbReference type="PANTHER" id="PTHR30273">
    <property type="entry name" value="PERIPLASMIC SIGNAL SENSOR AND SIGMA FACTOR ACTIVATOR FECR-RELATED"/>
    <property type="match status" value="1"/>
</dbReference>
<evidence type="ECO:0000259" key="2">
    <source>
        <dbReference type="Pfam" id="PF16220"/>
    </source>
</evidence>
<feature type="domain" description="FecR protein" evidence="1">
    <location>
        <begin position="114"/>
        <end position="204"/>
    </location>
</feature>
<evidence type="ECO:0000313" key="3">
    <source>
        <dbReference type="EMBL" id="URI06176.1"/>
    </source>
</evidence>
<evidence type="ECO:0000313" key="4">
    <source>
        <dbReference type="Proteomes" id="UP001056201"/>
    </source>
</evidence>
<dbReference type="Gene3D" id="2.60.120.1440">
    <property type="match status" value="1"/>
</dbReference>
<sequence>MPHAAVSSATPGPDHLSAAADWYLRLSEGAASAADRRAWQAWHDQAAEHRAAWQRVERLKALLAQAPAQATQTLARAPRGGRRRLLAGAGLLGLGLLCWRLLPPWEVPVQWEQSAAGQRREVTLPDGGLLLLAPDSRVGVAYGPRERKLVLDRGALQLRSGHDPQGRPLRVVGRDGEVRPLGTRFTLEQQAQGSLLAVQEAAVEVQPAQRSAVWRVEAGQRLRFDASGAGPLQAASAADDAWTRGQVVALEQPLGVFLQALQRQSGQAIGCDAALAGVPVSGVFLAAEPQRSLATLAQQHGWRLQRRGAGWHLAGR</sequence>
<dbReference type="PIRSF" id="PIRSF018266">
    <property type="entry name" value="FecR"/>
    <property type="match status" value="1"/>
</dbReference>
<dbReference type="Gene3D" id="3.55.50.30">
    <property type="match status" value="1"/>
</dbReference>
<keyword evidence="4" id="KW-1185">Reference proteome</keyword>
<dbReference type="InterPro" id="IPR012373">
    <property type="entry name" value="Ferrdict_sens_TM"/>
</dbReference>
<feature type="domain" description="FecR N-terminal" evidence="2">
    <location>
        <begin position="18"/>
        <end position="59"/>
    </location>
</feature>
<dbReference type="PANTHER" id="PTHR30273:SF2">
    <property type="entry name" value="PROTEIN FECR"/>
    <property type="match status" value="1"/>
</dbReference>